<dbReference type="EMBL" id="SHBH01000004">
    <property type="protein sequence ID" value="RZO27103.1"/>
    <property type="molecule type" value="Genomic_DNA"/>
</dbReference>
<evidence type="ECO:0000313" key="3">
    <source>
        <dbReference type="Proteomes" id="UP000319384"/>
    </source>
</evidence>
<keyword evidence="1" id="KW-1133">Transmembrane helix</keyword>
<comment type="caution">
    <text evidence="2">The sequence shown here is derived from an EMBL/GenBank/DDBJ whole genome shotgun (WGS) entry which is preliminary data.</text>
</comment>
<protein>
    <submittedName>
        <fullName evidence="2">Alpha/beta hydrolase</fullName>
    </submittedName>
</protein>
<feature type="transmembrane region" description="Helical" evidence="1">
    <location>
        <begin position="7"/>
        <end position="26"/>
    </location>
</feature>
<name>A0A520N111_9GAMM</name>
<dbReference type="InterPro" id="IPR029058">
    <property type="entry name" value="AB_hydrolase_fold"/>
</dbReference>
<keyword evidence="1" id="KW-0812">Transmembrane</keyword>
<organism evidence="2 3">
    <name type="scientific">SAR86 cluster bacterium</name>
    <dbReference type="NCBI Taxonomy" id="2030880"/>
    <lineage>
        <taxon>Bacteria</taxon>
        <taxon>Pseudomonadati</taxon>
        <taxon>Pseudomonadota</taxon>
        <taxon>Gammaproteobacteria</taxon>
        <taxon>SAR86 cluster</taxon>
    </lineage>
</organism>
<evidence type="ECO:0000256" key="1">
    <source>
        <dbReference type="SAM" id="Phobius"/>
    </source>
</evidence>
<dbReference type="AlphaFoldDB" id="A0A520N111"/>
<dbReference type="Gene3D" id="3.40.50.1820">
    <property type="entry name" value="alpha/beta hydrolase"/>
    <property type="match status" value="1"/>
</dbReference>
<evidence type="ECO:0000313" key="2">
    <source>
        <dbReference type="EMBL" id="RZO27103.1"/>
    </source>
</evidence>
<accession>A0A520N111</accession>
<gene>
    <name evidence="2" type="ORF">EVA95_00815</name>
</gene>
<keyword evidence="1" id="KW-0472">Membrane</keyword>
<dbReference type="GO" id="GO:0016787">
    <property type="term" value="F:hydrolase activity"/>
    <property type="evidence" value="ECO:0007669"/>
    <property type="project" value="UniProtKB-KW"/>
</dbReference>
<dbReference type="Proteomes" id="UP000319384">
    <property type="component" value="Unassembled WGS sequence"/>
</dbReference>
<dbReference type="SUPFAM" id="SSF53474">
    <property type="entry name" value="alpha/beta-Hydrolases"/>
    <property type="match status" value="1"/>
</dbReference>
<sequence length="413" mass="48276">MSIVFKYFIYFIFIFIDIFIYFKIFFREHFFYIPKINKVGFIKSTINIDGSIHKIYQIGNNDASDNDTLLLIGGIPTDPMESMTWLANELHKLNDNFRIIILNMPFYENNFSIEVIDKYAESDGKDLLSNKTIDFSSQKIDPKFSHKYQGLKINEFLDELNINSCHIVGHDRGAVILEYFAINYPEKVLSYSRGAQVWNYIEPEWEALAPDIAVGPPHSIMSTYHQIRLLLFAVIFLKKPLDLLSDTFNYIGKKAKKGTHLYDRYTHVKYKSQITYKNYYNKFKQSLMQGGKHSEVENRVNLLDKKFPIMQFQGEDEFKYNKSGTLISDQPYFGKYNLYRNEIEDIYPGCVGQDATKYQSQFITERDDYKEIQIKQNARFSKFCLIPNSAHFNVIENPKGCASAINDFINSIN</sequence>
<proteinExistence type="predicted"/>
<reference evidence="2 3" key="1">
    <citation type="submission" date="2019-02" db="EMBL/GenBank/DDBJ databases">
        <title>Prokaryotic population dynamics and viral predation in marine succession experiment using metagenomics: the confinement effect.</title>
        <authorList>
            <person name="Haro-Moreno J.M."/>
            <person name="Rodriguez-Valera F."/>
            <person name="Lopez-Perez M."/>
        </authorList>
    </citation>
    <scope>NUCLEOTIDE SEQUENCE [LARGE SCALE GENOMIC DNA]</scope>
    <source>
        <strain evidence="2">MED-G162</strain>
    </source>
</reference>
<keyword evidence="2" id="KW-0378">Hydrolase</keyword>